<dbReference type="Proteomes" id="UP000005640">
    <property type="component" value="Chromosome 21"/>
</dbReference>
<organism evidence="7 8">
    <name type="scientific">Homo sapiens</name>
    <name type="common">Human</name>
    <dbReference type="NCBI Taxonomy" id="9606"/>
    <lineage>
        <taxon>Eukaryota</taxon>
        <taxon>Metazoa</taxon>
        <taxon>Chordata</taxon>
        <taxon>Craniata</taxon>
        <taxon>Vertebrata</taxon>
        <taxon>Euteleostomi</taxon>
        <taxon>Mammalia</taxon>
        <taxon>Eutheria</taxon>
        <taxon>Euarchontoglires</taxon>
        <taxon>Primates</taxon>
        <taxon>Haplorrhini</taxon>
        <taxon>Catarrhini</taxon>
        <taxon>Hominidae</taxon>
        <taxon>Homo</taxon>
    </lineage>
</organism>
<evidence type="ECO:0000256" key="2">
    <source>
        <dbReference type="ARBA" id="ARBA00022490"/>
    </source>
</evidence>
<reference evidence="7 8" key="2">
    <citation type="journal article" date="2001" name="Nature">
        <title>Initial sequencing and analysis of the human genome.</title>
        <authorList>
            <consortium name="International Human Genome Sequencing Consortium"/>
            <person name="Lander E.S."/>
            <person name="Linton L.M."/>
            <person name="Birren B."/>
            <person name="Nusbaum C."/>
            <person name="Zody M.C."/>
            <person name="Baldwin J."/>
            <person name="Devon K."/>
            <person name="Dewar K."/>
            <person name="Doyle M."/>
            <person name="FitzHugh W."/>
            <person name="Funke R."/>
            <person name="Gage D."/>
            <person name="Harris K."/>
            <person name="Heaford A."/>
            <person name="Howland J."/>
            <person name="Kann L."/>
            <person name="Lehoczky J."/>
            <person name="LeVine R."/>
            <person name="McEwan P."/>
            <person name="McKernan K."/>
            <person name="Meldrim J."/>
            <person name="Mesirov J.P."/>
            <person name="Miranda C."/>
            <person name="Morris W."/>
            <person name="Naylor J."/>
            <person name="Raymond C."/>
            <person name="Rosetti M."/>
            <person name="Santos R."/>
            <person name="Sheridan A."/>
            <person name="Sougnez C."/>
            <person name="Stange-Thomann N."/>
            <person name="Stojanovic N."/>
            <person name="Subramanian A."/>
            <person name="Wyman D."/>
            <person name="Rogers J."/>
            <person name="Sulston J."/>
            <person name="Ainscough R."/>
            <person name="Beck S."/>
            <person name="Bentley D."/>
            <person name="Burton J."/>
            <person name="Clee C."/>
            <person name="Carter N."/>
            <person name="Coulson A."/>
            <person name="Deadman R."/>
            <person name="Deloukas P."/>
            <person name="Dunham A."/>
            <person name="Dunham I."/>
            <person name="Durbin R."/>
            <person name="French L."/>
            <person name="Grafham D."/>
            <person name="Gregory S."/>
            <person name="Hubbard T."/>
            <person name="Humphray S."/>
            <person name="Hunt A."/>
            <person name="Jones M."/>
            <person name="Lloyd C."/>
            <person name="McMurray A."/>
            <person name="Matthews L."/>
            <person name="Mercer S."/>
            <person name="Milne S."/>
            <person name="Mullikin J.C."/>
            <person name="Mungall A."/>
            <person name="Plumb R."/>
            <person name="Ross M."/>
            <person name="Shownkeen R."/>
            <person name="Sims S."/>
            <person name="Waterston R.H."/>
            <person name="Wilson R.K."/>
            <person name="Hillier L.W."/>
            <person name="McPherson J.D."/>
            <person name="Marra M.A."/>
            <person name="Mardis E.R."/>
            <person name="Fulton L.A."/>
            <person name="Chinwalla A.T."/>
            <person name="Pepin K.H."/>
            <person name="Gish W.R."/>
            <person name="Chissoe S.L."/>
            <person name="Wendl M.C."/>
            <person name="Delehaunty K.D."/>
            <person name="Miner T.L."/>
            <person name="Delehaunty A."/>
            <person name="Kramer J.B."/>
            <person name="Cook L.L."/>
            <person name="Fulton R.S."/>
            <person name="Johnson D.L."/>
            <person name="Minx P.J."/>
            <person name="Clifton S.W."/>
            <person name="Hawkins T."/>
            <person name="Branscomb E."/>
            <person name="Predki P."/>
            <person name="Richardson P."/>
            <person name="Wenning S."/>
            <person name="Slezak T."/>
            <person name="Doggett N."/>
            <person name="Cheng J.F."/>
            <person name="Olsen A."/>
            <person name="Lucas S."/>
            <person name="Elkin C."/>
            <person name="Uberbacher E."/>
            <person name="Frazier M."/>
            <person name="Gibbs R.A."/>
            <person name="Muzny D.M."/>
            <person name="Scherer S.E."/>
            <person name="Bouck J.B."/>
            <person name="Sodergren E.J."/>
            <person name="Worley K.C."/>
            <person name="Rives C.M."/>
            <person name="Gorrell J.H."/>
            <person name="Metzker M.L."/>
            <person name="Naylor S.L."/>
            <person name="Kucherlapati R.S."/>
            <person name="Nelson D.L."/>
            <person name="Weinstock G.M."/>
            <person name="Sakaki Y."/>
            <person name="Fujiyama A."/>
            <person name="Hattori M."/>
            <person name="Yada T."/>
            <person name="Toyoda A."/>
            <person name="Itoh T."/>
            <person name="Kawagoe C."/>
            <person name="Watanabe H."/>
            <person name="Totoki Y."/>
            <person name="Taylor T."/>
            <person name="Weissenbach J."/>
            <person name="Heilig R."/>
            <person name="Saurin W."/>
            <person name="Artiguenave F."/>
            <person name="Brottier P."/>
            <person name="Bruls T."/>
            <person name="Pelletier E."/>
            <person name="Robert C."/>
            <person name="Wincker P."/>
            <person name="Smith D.R."/>
            <person name="Doucette-Stamm L."/>
            <person name="Rubenfield M."/>
            <person name="Weinstock K."/>
            <person name="Lee H.M."/>
            <person name="Dubois J."/>
            <person name="Rosenthal A."/>
            <person name="Platzer M."/>
            <person name="Nyakatura G."/>
            <person name="Taudien S."/>
            <person name="Rump A."/>
            <person name="Yang H."/>
            <person name="Yu J."/>
            <person name="Wang J."/>
            <person name="Huang G."/>
            <person name="Gu J."/>
            <person name="Hood L."/>
            <person name="Rowen L."/>
            <person name="Madan A."/>
            <person name="Qin S."/>
            <person name="Davis R.W."/>
            <person name="Federspiel N.A."/>
            <person name="Abola A.P."/>
            <person name="Proctor M.J."/>
            <person name="Myers R.M."/>
            <person name="Schmutz J."/>
            <person name="Dickson M."/>
            <person name="Grimwood J."/>
            <person name="Cox D.R."/>
            <person name="Olson M.V."/>
            <person name="Kaul R."/>
            <person name="Raymond C."/>
            <person name="Shimizu N."/>
            <person name="Kawasaki K."/>
            <person name="Minoshima S."/>
            <person name="Evans G.A."/>
            <person name="Athanasiou M."/>
            <person name="Schultz R."/>
            <person name="Roe B.A."/>
            <person name="Chen F."/>
            <person name="Pan H."/>
            <person name="Ramser J."/>
            <person name="Lehrach H."/>
            <person name="Reinhardt R."/>
            <person name="McCombie W.R."/>
            <person name="de la Bastide M."/>
            <person name="Dedhia N."/>
            <person name="Blocker H."/>
            <person name="Hornischer K."/>
            <person name="Nordsiek G."/>
            <person name="Agarwala R."/>
            <person name="Aravind L."/>
            <person name="Bailey J.A."/>
            <person name="Bateman A."/>
            <person name="Batzoglou S."/>
            <person name="Birney E."/>
            <person name="Bork P."/>
            <person name="Brown D.G."/>
            <person name="Burge C.B."/>
            <person name="Cerutti L."/>
            <person name="Chen H.C."/>
            <person name="Church D."/>
            <person name="Clamp M."/>
            <person name="Copley R.R."/>
            <person name="Doerks T."/>
            <person name="Eddy S.R."/>
            <person name="Eichler E.E."/>
            <person name="Furey T.S."/>
            <person name="Galagan J."/>
            <person name="Gilbert J.G."/>
            <person name="Harmon C."/>
            <person name="Hayashizaki Y."/>
            <person name="Haussler D."/>
            <person name="Hermjakob H."/>
            <person name="Hokamp K."/>
            <person name="Jang W."/>
            <person name="Johnson L.S."/>
            <person name="Jones T.A."/>
            <person name="Kasif S."/>
            <person name="Kaspryzk A."/>
            <person name="Kennedy S."/>
            <person name="Kent W.J."/>
            <person name="Kitts P."/>
            <person name="Koonin E.V."/>
            <person name="Korf I."/>
            <person name="Kulp D."/>
            <person name="Lancet D."/>
            <person name="Lowe T.M."/>
            <person name="McLysaght A."/>
            <person name="Mikkelsen T."/>
            <person name="Moran J.V."/>
            <person name="Mulder N."/>
            <person name="Pollara V.J."/>
            <person name="Ponting C.P."/>
            <person name="Schuler G."/>
            <person name="Schultz J."/>
            <person name="Slater G."/>
            <person name="Smit A.F."/>
            <person name="Stupka E."/>
            <person name="Szustakowski J."/>
            <person name="Thierry-Mieg D."/>
            <person name="Thierry-Mieg J."/>
            <person name="Wagner L."/>
            <person name="Wallis J."/>
            <person name="Wheeler R."/>
            <person name="Williams A."/>
            <person name="Wolf Y.I."/>
            <person name="Wolfe K.H."/>
            <person name="Yang S.P."/>
            <person name="Yeh R.F."/>
            <person name="Collins F."/>
            <person name="Guyer M.S."/>
            <person name="Peterson J."/>
            <person name="Felsenfeld A."/>
            <person name="Wetterstrand K.A."/>
            <person name="Patrinos A."/>
            <person name="Morgan M.J."/>
            <person name="de Jong P."/>
            <person name="Catanese J.J."/>
            <person name="Osoegawa K."/>
            <person name="Shizuya H."/>
            <person name="Choi S."/>
            <person name="Chen Y.J."/>
        </authorList>
    </citation>
    <scope>NUCLEOTIDE SEQUENCE [LARGE SCALE GENOMIC DNA]</scope>
</reference>
<dbReference type="EMBL" id="KF510574">
    <property type="status" value="NOT_ANNOTATED_CDS"/>
    <property type="molecule type" value="Genomic_DNA"/>
</dbReference>
<evidence type="ECO:0007829" key="9">
    <source>
        <dbReference type="PeptideAtlas" id="A0A8Q3SI04"/>
    </source>
</evidence>
<dbReference type="PANTHER" id="PTHR44981:SF3">
    <property type="entry name" value="PERICENTRIN"/>
    <property type="match status" value="1"/>
</dbReference>
<keyword evidence="4" id="KW-0206">Cytoskeleton</keyword>
<evidence type="ECO:0000256" key="6">
    <source>
        <dbReference type="SAM" id="MobiDB-lite"/>
    </source>
</evidence>
<evidence type="ECO:0000256" key="4">
    <source>
        <dbReference type="ARBA" id="ARBA00023212"/>
    </source>
</evidence>
<dbReference type="EMBL" id="AP000335">
    <property type="status" value="NOT_ANNOTATED_CDS"/>
    <property type="molecule type" value="Genomic_DNA"/>
</dbReference>
<evidence type="ECO:0000256" key="1">
    <source>
        <dbReference type="ARBA" id="ARBA00004300"/>
    </source>
</evidence>
<feature type="compositionally biased region" description="Basic and acidic residues" evidence="6">
    <location>
        <begin position="27"/>
        <end position="37"/>
    </location>
</feature>
<evidence type="ECO:0007829" key="10">
    <source>
        <dbReference type="ProteomicsDB" id="A0A8Q3SI04"/>
    </source>
</evidence>
<dbReference type="PANTHER" id="PTHR44981">
    <property type="entry name" value="PERICENTRIN-LIKE PROTEIN, ISOFORM F"/>
    <property type="match status" value="1"/>
</dbReference>
<feature type="region of interest" description="Disordered" evidence="6">
    <location>
        <begin position="1"/>
        <end position="100"/>
    </location>
</feature>
<dbReference type="GO" id="GO:0005813">
    <property type="term" value="C:centrosome"/>
    <property type="evidence" value="ECO:0007669"/>
    <property type="project" value="UniProtKB-SubCell"/>
</dbReference>
<dbReference type="EMBL" id="AP001477">
    <property type="status" value="NOT_ANNOTATED_CDS"/>
    <property type="molecule type" value="Genomic_DNA"/>
</dbReference>
<proteinExistence type="evidence at protein level"/>
<gene>
    <name evidence="7" type="primary">PCNT</name>
</gene>
<dbReference type="Ensembl" id="ENST00000466474.6">
    <property type="protein sequence ID" value="ENSP00000511987.1"/>
    <property type="gene ID" value="ENSG00000160299.19"/>
</dbReference>
<dbReference type="GO" id="GO:0007165">
    <property type="term" value="P:signal transduction"/>
    <property type="evidence" value="ECO:0007669"/>
    <property type="project" value="InterPro"/>
</dbReference>
<dbReference type="EMBL" id="AP000471">
    <property type="status" value="NOT_ANNOTATED_CDS"/>
    <property type="molecule type" value="Genomic_DNA"/>
</dbReference>
<dbReference type="OpenTargets" id="ENSG00000160299"/>
<dbReference type="OrthoDB" id="2020852at2759"/>
<dbReference type="GO" id="GO:0060090">
    <property type="term" value="F:molecular adaptor activity"/>
    <property type="evidence" value="ECO:0007669"/>
    <property type="project" value="InterPro"/>
</dbReference>
<keyword evidence="8" id="KW-1185">Reference proteome</keyword>
<dbReference type="InterPro" id="IPR028745">
    <property type="entry name" value="AKAP9/Pericentrin"/>
</dbReference>
<dbReference type="GeneTree" id="ENSGT00730000110871"/>
<keyword evidence="9 10" id="KW-1267">Proteomics identification</keyword>
<evidence type="ECO:0000256" key="3">
    <source>
        <dbReference type="ARBA" id="ARBA00023054"/>
    </source>
</evidence>
<evidence type="ECO:0000313" key="7">
    <source>
        <dbReference type="Ensembl" id="ENSP00000511987.1"/>
    </source>
</evidence>
<dbReference type="SMR" id="A0A8Q3SI04"/>
<reference evidence="7 8" key="3">
    <citation type="journal article" date="2004" name="Nature">
        <title>Finishing the euchromatic sequence of the human genome.</title>
        <authorList>
            <consortium name="International Human Genome Sequencing Consortium"/>
        </authorList>
    </citation>
    <scope>NUCLEOTIDE SEQUENCE [LARGE SCALE GENOMIC DNA]</scope>
</reference>
<dbReference type="EMBL" id="KF511424">
    <property type="status" value="NOT_ANNOTATED_CDS"/>
    <property type="molecule type" value="Genomic_DNA"/>
</dbReference>
<evidence type="ECO:0000313" key="8">
    <source>
        <dbReference type="Proteomes" id="UP000005640"/>
    </source>
</evidence>
<feature type="coiled-coil region" evidence="5">
    <location>
        <begin position="266"/>
        <end position="418"/>
    </location>
</feature>
<evidence type="ECO:0000256" key="5">
    <source>
        <dbReference type="SAM" id="Coils"/>
    </source>
</evidence>
<protein>
    <submittedName>
        <fullName evidence="7">Pericentrin</fullName>
    </submittedName>
</protein>
<keyword evidence="3 5" id="KW-0175">Coiled coil</keyword>
<reference evidence="7 8" key="1">
    <citation type="journal article" date="2000" name="Nature">
        <title>The DNA sequence of human chromosome 21.</title>
        <authorList>
            <consortium name="Chromosome 21 mapping and sequencing consortium"/>
            <person name="Hattori M."/>
            <person name="Fujiyama A."/>
            <person name="Taylor T.D."/>
            <person name="Watanabe H."/>
            <person name="Yada T."/>
            <person name="Park H.S."/>
            <person name="Toyoda A."/>
            <person name="Ishii K."/>
            <person name="Totoki Y."/>
            <person name="Choi D.K."/>
            <person name="Groner Y."/>
            <person name="Soeda E."/>
            <person name="Ohki M."/>
            <person name="Takagi T."/>
            <person name="Sakaki Y."/>
            <person name="Taudien S."/>
            <person name="Blechschmidt K."/>
            <person name="Polley A."/>
            <person name="Menzel U."/>
            <person name="Delabar J."/>
            <person name="Kumpf K."/>
            <person name="Lehmann R."/>
            <person name="Patterson D."/>
            <person name="Reichwald K."/>
            <person name="Rump A."/>
            <person name="Schillhabel M."/>
            <person name="Schudy A."/>
            <person name="Zimmermann W."/>
            <person name="Rosenthal A."/>
            <person name="Kudoh J."/>
            <person name="Schibuya K."/>
            <person name="Kawasaki K."/>
            <person name="Asakawa S."/>
            <person name="Shintani A."/>
            <person name="Sasaki T."/>
            <person name="Nagamine K."/>
            <person name="Mitsuyama S."/>
            <person name="Antonarakis S.E."/>
            <person name="Minoshima S."/>
            <person name="Shimizu N."/>
            <person name="Nordsiek G."/>
            <person name="Hornischer K."/>
            <person name="Brant P."/>
            <person name="Scharfe M."/>
            <person name="Schon O."/>
            <person name="Desario A."/>
            <person name="Reichelt J."/>
            <person name="Kauer G."/>
            <person name="Blocker H."/>
            <person name="Ramser J."/>
            <person name="Beck A."/>
            <person name="Klages S."/>
            <person name="Hennig S."/>
            <person name="Riesselmann L."/>
            <person name="Dagand E."/>
            <person name="Haaf T."/>
            <person name="Wehrmeyer S."/>
            <person name="Borzym K."/>
            <person name="Gardiner K."/>
            <person name="Nizetic D."/>
            <person name="Francis F."/>
            <person name="Lehrach H."/>
            <person name="Reinhardt R."/>
            <person name="Yaspo M.L."/>
        </authorList>
    </citation>
    <scope>NUCLEOTIDE SEQUENCE [LARGE SCALE GENOMIC DNA]</scope>
</reference>
<comment type="subcellular location">
    <subcellularLocation>
        <location evidence="1">Cytoplasm</location>
        <location evidence="1">Cytoskeleton</location>
        <location evidence="1">Microtubule organizing center</location>
        <location evidence="1">Centrosome</location>
    </subcellularLocation>
</comment>
<name>A0A8Q3SI04_HUMAN</name>
<reference evidence="7" key="4">
    <citation type="submission" date="2025-08" db="UniProtKB">
        <authorList>
            <consortium name="Ensembl"/>
        </authorList>
    </citation>
    <scope>IDENTIFICATION</scope>
</reference>
<dbReference type="EMBL" id="AP000336">
    <property type="status" value="NOT_ANNOTATED_CDS"/>
    <property type="molecule type" value="Genomic_DNA"/>
</dbReference>
<accession>A0A8Q3SI04</accession>
<dbReference type="HGNC" id="HGNC:16068">
    <property type="gene designation" value="PCNT"/>
</dbReference>
<sequence length="463" mass="53059">MEVEQEQRRRKVEAGRTKLAHFRQRKTKGDSSHSEKKTAKRKGSAVDASVQEESPVTKEDSALCGGGDICKSTSCDDTPDGAGGAFAAQPEDCDGEKREDLEQLQQKQVNDHPPEQCGMFTVSDHPPEQHGMFTVGDHPPEQRGMFTVSDHPPEQHGMFTVSDHPPEQRGMFTISDHQPEQRGMFTVSDHTPEQRGIFTISDHPAEQRGMFTKECEQECELAITDLESGREDEAGLHQSQAVHGLELEALRLSLSNMHTAQLELTQANLQKEKETALTELREMLNSRRAQELALLQSRQQHELELLREQHAREKEEVVLRCGQEAAELKEKLQSEMEKNAQIVKTLKEDWESEKDLCLENLRKELSAKHQSEMEDLQNQFQKELAEQRAELEKIFQDKNQAERALRNLESHHQAAIEKLREDLQSEHGRCLEDLEFKFKESEKEKQLESYMSNSWRAPLVWKI</sequence>
<dbReference type="EMBL" id="KF457339">
    <property type="status" value="NOT_ANNOTATED_CDS"/>
    <property type="molecule type" value="Genomic_DNA"/>
</dbReference>
<reference evidence="7" key="5">
    <citation type="submission" date="2025-09" db="UniProtKB">
        <authorList>
            <consortium name="Ensembl"/>
        </authorList>
    </citation>
    <scope>IDENTIFICATION</scope>
</reference>
<dbReference type="AlphaFoldDB" id="A0A8Q3SI04"/>
<keyword evidence="2" id="KW-0963">Cytoplasm</keyword>